<dbReference type="Pfam" id="PF01041">
    <property type="entry name" value="DegT_DnrJ_EryC1"/>
    <property type="match status" value="1"/>
</dbReference>
<reference evidence="1" key="1">
    <citation type="journal article" date="2020" name="mSystems">
        <title>Genome- and Community-Level Interaction Insights into Carbon Utilization and Element Cycling Functions of Hydrothermarchaeota in Hydrothermal Sediment.</title>
        <authorList>
            <person name="Zhou Z."/>
            <person name="Liu Y."/>
            <person name="Xu W."/>
            <person name="Pan J."/>
            <person name="Luo Z.H."/>
            <person name="Li M."/>
        </authorList>
    </citation>
    <scope>NUCLEOTIDE SEQUENCE [LARGE SCALE GENOMIC DNA]</scope>
    <source>
        <strain evidence="1">HyVt-389</strain>
    </source>
</reference>
<dbReference type="InterPro" id="IPR015424">
    <property type="entry name" value="PyrdxlP-dep_Trfase"/>
</dbReference>
<comment type="caution">
    <text evidence="1">The sequence shown here is derived from an EMBL/GenBank/DDBJ whole genome shotgun (WGS) entry which is preliminary data.</text>
</comment>
<dbReference type="EMBL" id="DRIH01000062">
    <property type="protein sequence ID" value="HEC67575.1"/>
    <property type="molecule type" value="Genomic_DNA"/>
</dbReference>
<protein>
    <submittedName>
        <fullName evidence="1">Uncharacterized protein</fullName>
    </submittedName>
</protein>
<dbReference type="Proteomes" id="UP000885738">
    <property type="component" value="Unassembled WGS sequence"/>
</dbReference>
<evidence type="ECO:0000313" key="1">
    <source>
        <dbReference type="EMBL" id="HEC67575.1"/>
    </source>
</evidence>
<organism evidence="1">
    <name type="scientific">Desulfofervidus auxilii</name>
    <dbReference type="NCBI Taxonomy" id="1621989"/>
    <lineage>
        <taxon>Bacteria</taxon>
        <taxon>Pseudomonadati</taxon>
        <taxon>Thermodesulfobacteriota</taxon>
        <taxon>Candidatus Desulfofervidia</taxon>
        <taxon>Candidatus Desulfofervidales</taxon>
        <taxon>Candidatus Desulfofervidaceae</taxon>
        <taxon>Candidatus Desulfofervidus</taxon>
    </lineage>
</organism>
<dbReference type="Gene3D" id="3.90.1150.10">
    <property type="entry name" value="Aspartate Aminotransferase, domain 1"/>
    <property type="match status" value="1"/>
</dbReference>
<dbReference type="InterPro" id="IPR000653">
    <property type="entry name" value="DegT/StrS_aminotransferase"/>
</dbReference>
<name>A0A7C2A7Z9_DESA2</name>
<dbReference type="InterPro" id="IPR015422">
    <property type="entry name" value="PyrdxlP-dep_Trfase_small"/>
</dbReference>
<dbReference type="SUPFAM" id="SSF53383">
    <property type="entry name" value="PLP-dependent transferases"/>
    <property type="match status" value="1"/>
</dbReference>
<dbReference type="AlphaFoldDB" id="A0A7C2A7Z9"/>
<sequence length="143" mass="17081">MGKCVNGLMREKQWKIDKVIEHRRKIANLYKKALLGLGIEPPYEPEYAEHTYLKFPLLVKDRAKFFRLAEKETIELGDWFVSPIHPIQKNFELWHYKYGEFLFLHFVGGKIQYQSAFFPLRRWKELIGEVGVRSSHLTLNWSI</sequence>
<gene>
    <name evidence="1" type="ORF">ENI35_01990</name>
</gene>
<proteinExistence type="predicted"/>
<accession>A0A7C2A7Z9</accession>